<comment type="caution">
    <text evidence="1">The sequence shown here is derived from an EMBL/GenBank/DDBJ whole genome shotgun (WGS) entry which is preliminary data.</text>
</comment>
<organism evidence="1 2">
    <name type="scientific">Solibacillus faecavium</name>
    <dbReference type="NCBI Taxonomy" id="2762221"/>
    <lineage>
        <taxon>Bacteria</taxon>
        <taxon>Bacillati</taxon>
        <taxon>Bacillota</taxon>
        <taxon>Bacilli</taxon>
        <taxon>Bacillales</taxon>
        <taxon>Caryophanaceae</taxon>
        <taxon>Solibacillus</taxon>
    </lineage>
</organism>
<keyword evidence="2" id="KW-1185">Reference proteome</keyword>
<dbReference type="Proteomes" id="UP000619101">
    <property type="component" value="Unassembled WGS sequence"/>
</dbReference>
<gene>
    <name evidence="1" type="ORF">H9635_05315</name>
</gene>
<accession>A0ABR8XW31</accession>
<dbReference type="Pfam" id="PF03692">
    <property type="entry name" value="CxxCxxCC"/>
    <property type="match status" value="1"/>
</dbReference>
<name>A0ABR8XW31_9BACL</name>
<reference evidence="1 2" key="1">
    <citation type="submission" date="2020-08" db="EMBL/GenBank/DDBJ databases">
        <title>A Genomic Blueprint of the Chicken Gut Microbiome.</title>
        <authorList>
            <person name="Gilroy R."/>
            <person name="Ravi A."/>
            <person name="Getino M."/>
            <person name="Pursley I."/>
            <person name="Horton D.L."/>
            <person name="Alikhan N.-F."/>
            <person name="Baker D."/>
            <person name="Gharbi K."/>
            <person name="Hall N."/>
            <person name="Watson M."/>
            <person name="Adriaenssens E.M."/>
            <person name="Foster-Nyarko E."/>
            <person name="Jarju S."/>
            <person name="Secka A."/>
            <person name="Antonio M."/>
            <person name="Oren A."/>
            <person name="Chaudhuri R."/>
            <person name="La Ragione R.M."/>
            <person name="Hildebrand F."/>
            <person name="Pallen M.J."/>
        </authorList>
    </citation>
    <scope>NUCLEOTIDE SEQUENCE [LARGE SCALE GENOMIC DNA]</scope>
    <source>
        <strain evidence="1 2">A46</strain>
    </source>
</reference>
<proteinExistence type="predicted"/>
<dbReference type="InterPro" id="IPR005358">
    <property type="entry name" value="Puta_zinc/iron-chelating_dom"/>
</dbReference>
<evidence type="ECO:0000313" key="2">
    <source>
        <dbReference type="Proteomes" id="UP000619101"/>
    </source>
</evidence>
<evidence type="ECO:0000313" key="1">
    <source>
        <dbReference type="EMBL" id="MBD8036153.1"/>
    </source>
</evidence>
<sequence length="103" mass="11750">MYSFPCTECGACCSSINNIEFLTEYNRDGVCVNLVNNRCTIYESRPLLCRVDAAFDEIFSKNMTREAYYLANALACNELQVAKNIDKKFRIDIDSLKASIRLI</sequence>
<dbReference type="EMBL" id="JACSPZ010000002">
    <property type="protein sequence ID" value="MBD8036153.1"/>
    <property type="molecule type" value="Genomic_DNA"/>
</dbReference>
<protein>
    <submittedName>
        <fullName evidence="1">YkgJ family cysteine cluster protein</fullName>
    </submittedName>
</protein>